<keyword evidence="7" id="KW-1185">Reference proteome</keyword>
<comment type="caution">
    <text evidence="6">The sequence shown here is derived from an EMBL/GenBank/DDBJ whole genome shotgun (WGS) entry which is preliminary data.</text>
</comment>
<proteinExistence type="inferred from homology"/>
<evidence type="ECO:0000313" key="6">
    <source>
        <dbReference type="EMBL" id="MDP9820633.1"/>
    </source>
</evidence>
<dbReference type="Gene3D" id="3.40.50.2300">
    <property type="match status" value="2"/>
</dbReference>
<dbReference type="PROSITE" id="PS51257">
    <property type="entry name" value="PROKAR_LIPOPROTEIN"/>
    <property type="match status" value="1"/>
</dbReference>
<dbReference type="SUPFAM" id="SSF53822">
    <property type="entry name" value="Periplasmic binding protein-like I"/>
    <property type="match status" value="1"/>
</dbReference>
<dbReference type="InterPro" id="IPR028082">
    <property type="entry name" value="Peripla_BP_I"/>
</dbReference>
<dbReference type="PANTHER" id="PTHR30483:SF6">
    <property type="entry name" value="PERIPLASMIC BINDING PROTEIN OF ABC TRANSPORTER FOR NATURAL AMINO ACIDS"/>
    <property type="match status" value="1"/>
</dbReference>
<feature type="chain" id="PRO_5046982018" evidence="4">
    <location>
        <begin position="23"/>
        <end position="502"/>
    </location>
</feature>
<protein>
    <submittedName>
        <fullName evidence="6">ABC-type branched-subunit amino acid transport system substrate-binding protein</fullName>
    </submittedName>
</protein>
<dbReference type="PANTHER" id="PTHR30483">
    <property type="entry name" value="LEUCINE-SPECIFIC-BINDING PROTEIN"/>
    <property type="match status" value="1"/>
</dbReference>
<feature type="signal peptide" evidence="4">
    <location>
        <begin position="1"/>
        <end position="22"/>
    </location>
</feature>
<gene>
    <name evidence="6" type="ORF">J2S59_000442</name>
</gene>
<dbReference type="Proteomes" id="UP001240447">
    <property type="component" value="Unassembled WGS sequence"/>
</dbReference>
<evidence type="ECO:0000313" key="7">
    <source>
        <dbReference type="Proteomes" id="UP001240447"/>
    </source>
</evidence>
<keyword evidence="2 4" id="KW-0732">Signal</keyword>
<name>A0ABT9NJP6_9ACTN</name>
<feature type="region of interest" description="Disordered" evidence="3">
    <location>
        <begin position="35"/>
        <end position="123"/>
    </location>
</feature>
<accession>A0ABT9NJP6</accession>
<organism evidence="6 7">
    <name type="scientific">Nocardioides massiliensis</name>
    <dbReference type="NCBI Taxonomy" id="1325935"/>
    <lineage>
        <taxon>Bacteria</taxon>
        <taxon>Bacillati</taxon>
        <taxon>Actinomycetota</taxon>
        <taxon>Actinomycetes</taxon>
        <taxon>Propionibacteriales</taxon>
        <taxon>Nocardioidaceae</taxon>
        <taxon>Nocardioides</taxon>
    </lineage>
</organism>
<dbReference type="InterPro" id="IPR028081">
    <property type="entry name" value="Leu-bd"/>
</dbReference>
<evidence type="ECO:0000256" key="3">
    <source>
        <dbReference type="SAM" id="MobiDB-lite"/>
    </source>
</evidence>
<dbReference type="EMBL" id="JAUSQM010000001">
    <property type="protein sequence ID" value="MDP9820633.1"/>
    <property type="molecule type" value="Genomic_DNA"/>
</dbReference>
<reference evidence="6 7" key="1">
    <citation type="submission" date="2023-07" db="EMBL/GenBank/DDBJ databases">
        <title>Sequencing the genomes of 1000 actinobacteria strains.</title>
        <authorList>
            <person name="Klenk H.-P."/>
        </authorList>
    </citation>
    <scope>NUCLEOTIDE SEQUENCE [LARGE SCALE GENOMIC DNA]</scope>
    <source>
        <strain evidence="6 7">GD13</strain>
    </source>
</reference>
<dbReference type="Pfam" id="PF13458">
    <property type="entry name" value="Peripla_BP_6"/>
    <property type="match status" value="1"/>
</dbReference>
<feature type="compositionally biased region" description="Low complexity" evidence="3">
    <location>
        <begin position="47"/>
        <end position="73"/>
    </location>
</feature>
<dbReference type="InterPro" id="IPR051010">
    <property type="entry name" value="BCAA_transport"/>
</dbReference>
<evidence type="ECO:0000259" key="5">
    <source>
        <dbReference type="Pfam" id="PF13458"/>
    </source>
</evidence>
<evidence type="ECO:0000256" key="1">
    <source>
        <dbReference type="ARBA" id="ARBA00010062"/>
    </source>
</evidence>
<comment type="similarity">
    <text evidence="1">Belongs to the leucine-binding protein family.</text>
</comment>
<evidence type="ECO:0000256" key="2">
    <source>
        <dbReference type="ARBA" id="ARBA00022729"/>
    </source>
</evidence>
<sequence length="502" mass="51506">MRTRLARLATIAAAAALSATLAACGSQLSPNEVVSAGNSGGGGGTGALTEGTGDPGLDTGTGAELPGVDDGAGSPDGGGGGGGTAAAPGAGGGAGAGGGGGAGSSGGASQDSGENAAGGGAKAASCDGFKNTTGITDKTITIANASDISGPVPGLFTSAQDGIRAYIAYFNSQSDICGRKLELLALDSRTDNGADQQAYARACQQAFAAVGSQSAFDSGGAGTARSCGIPDIRATSVTTERFSCPNCYSAQSVNINQFQNAVADFVKKTAPGAAKNAAYLWVKAGAGPLNAQNQAKAMTKRGMRFVYQQGIDVSEFNYAPFVQQMKSKDVKFVQFLGAYQQAVRLAQTMQQQGFKPDMYLLDPTAYNQAFIEQGGAAVEGVRAFINTAMYDEIDSNKEMALYRTWLNQVKPGAEPNFFGVWSWSAARLFVEKSLALGGNLSRQSLVASMKGVKNWTANDLHSPQQVGAKQVGDCWRFIEIKGGKWVPTGGRQYTCNGITRLN</sequence>
<feature type="domain" description="Leucine-binding protein" evidence="5">
    <location>
        <begin position="139"/>
        <end position="483"/>
    </location>
</feature>
<evidence type="ECO:0000256" key="4">
    <source>
        <dbReference type="SAM" id="SignalP"/>
    </source>
</evidence>
<feature type="compositionally biased region" description="Gly residues" evidence="3">
    <location>
        <begin position="74"/>
        <end position="106"/>
    </location>
</feature>
<dbReference type="RefSeq" id="WP_068118428.1">
    <property type="nucleotide sequence ID" value="NZ_CCXJ01000138.1"/>
</dbReference>